<dbReference type="PANTHER" id="PTHR10648:SF4">
    <property type="entry name" value="PROTEIN PHOSPHATASE 2 (FORMERLY 2A), REGULATORY SUBUNIT A, BETA ISOFORM-RELATED"/>
    <property type="match status" value="1"/>
</dbReference>
<feature type="region of interest" description="Disordered" evidence="3">
    <location>
        <begin position="870"/>
        <end position="894"/>
    </location>
</feature>
<dbReference type="InterPro" id="IPR021133">
    <property type="entry name" value="HEAT_type_2"/>
</dbReference>
<feature type="region of interest" description="Disordered" evidence="3">
    <location>
        <begin position="119"/>
        <end position="139"/>
    </location>
</feature>
<feature type="region of interest" description="Disordered" evidence="3">
    <location>
        <begin position="563"/>
        <end position="589"/>
    </location>
</feature>
<feature type="region of interest" description="Disordered" evidence="3">
    <location>
        <begin position="224"/>
        <end position="249"/>
    </location>
</feature>
<feature type="region of interest" description="Disordered" evidence="3">
    <location>
        <begin position="1256"/>
        <end position="1305"/>
    </location>
</feature>
<dbReference type="RefSeq" id="XP_067065241.1">
    <property type="nucleotide sequence ID" value="XM_067208530.1"/>
</dbReference>
<feature type="compositionally biased region" description="Low complexity" evidence="3">
    <location>
        <begin position="126"/>
        <end position="139"/>
    </location>
</feature>
<proteinExistence type="predicted"/>
<dbReference type="InterPro" id="IPR011989">
    <property type="entry name" value="ARM-like"/>
</dbReference>
<evidence type="ECO:0000313" key="5">
    <source>
        <dbReference type="Proteomes" id="UP000674143"/>
    </source>
</evidence>
<comment type="caution">
    <text evidence="4">The sequence shown here is derived from an EMBL/GenBank/DDBJ whole genome shotgun (WGS) entry which is preliminary data.</text>
</comment>
<feature type="compositionally biased region" description="Low complexity" evidence="3">
    <location>
        <begin position="570"/>
        <end position="589"/>
    </location>
</feature>
<feature type="region of interest" description="Disordered" evidence="3">
    <location>
        <begin position="1599"/>
        <end position="1620"/>
    </location>
</feature>
<dbReference type="PROSITE" id="PS50077">
    <property type="entry name" value="HEAT_REPEAT"/>
    <property type="match status" value="1"/>
</dbReference>
<dbReference type="EMBL" id="JAFHLR010000010">
    <property type="protein sequence ID" value="KAG5485657.1"/>
    <property type="molecule type" value="Genomic_DNA"/>
</dbReference>
<feature type="repeat" description="HEAT" evidence="2">
    <location>
        <begin position="1674"/>
        <end position="1701"/>
    </location>
</feature>
<dbReference type="KEGG" id="loi:92362464"/>
<organism evidence="4 5">
    <name type="scientific">Leishmania orientalis</name>
    <dbReference type="NCBI Taxonomy" id="2249476"/>
    <lineage>
        <taxon>Eukaryota</taxon>
        <taxon>Discoba</taxon>
        <taxon>Euglenozoa</taxon>
        <taxon>Kinetoplastea</taxon>
        <taxon>Metakinetoplastina</taxon>
        <taxon>Trypanosomatida</taxon>
        <taxon>Trypanosomatidae</taxon>
        <taxon>Leishmaniinae</taxon>
        <taxon>Leishmania</taxon>
    </lineage>
</organism>
<dbReference type="InterPro" id="IPR051023">
    <property type="entry name" value="PP2A_Regulatory_Subunit_A"/>
</dbReference>
<sequence>MENRVVALAVLENLIHWPLPNRSGYAAAVHGLDEDGDATAALVSAGDAEDLSREPRQQKQDRYRAVLLLPHLCQRLGSRWVETEIVPYLLRCVEEDDAQLALVTGMALLGVTLPRRAPLGPKVPRSSGSSPTASGTSNSARGNNFGAFLSVEDVQPVCALLAASSSEETRQFAAQVVLPHLFFGVALERDITLESWDLKYVPLSVLQADMAATATSMATDAEAECFESEGNDPTGAIGAADSSDPGDGVAPAARLAAAVWKQLQRKHQLTMRAKTAAASASSCMGAGARLDSTPPRSTTINGNDTNASASETDSTARPAPTDEDVRQRCYALAIEDEDVQYLCSGGYATLTGPWCFDGSSSLASLCNGAGAGGAAGVSDASRRCNSGNGAFVNSAVNTFRCFRRHRRRVENGQALHGVPPVTCLPLSGADFDLYGAAYASDTDSGSGDDFFSVNVRARALVTGLVRWIDALTPPSTATASSSSGNVGMSRSTRLHADDRLFLFDYLCCDGRRDVLRGRWRLLLKTLQGFLESPYPGPVAAAVEMVSGLLHAVQAVLWEIERQQQQQRATSGHASGPSPRSSPPRCKAAPADAGVEADAWSGIHVPAEPLLTTAALQTFMYRMTRRHVAYCVAAAVSARTVSMPRSPTPSAMKTLTDSAGRLMRSALATAQGLLTDLLLRHHVLMRLDLCSATGSTRTAASPQRRLELDGSRMVVQVGAGPSESRLASLSAWDVSFACASPKAGAGTAAAAANMPDDATFLMAITPHADGKMEKCRAEWLPGTLNAVSIFRLHRLVRRALLRALPLCVDFLSIFYAGTAARALTNTSASSASASIISPAAVCPALLQVLVPPSALPPLLDVLRVTMDLPQQAEKGRSTSEKREGEAAAPSPTPLMPQVDLADSAMTARALWAAMTAAGSVLELGTAAAEAPPMAEESPASVDFALLEAALDAVQRLMAEAAVQLSAVPQASLLCSPSAPANATGAPPSHILDAVCAQLFVLLAACLRWVPRYTNWKARWLIAQRLPRLTATLCLFLARMSALADEGPLSSTPEPTVHQLRARTWLRHVLHLLTSLWAYAPRLGTAPLNDLMDDKEVEVRCIAARCAARCFAVAAEAALRVSSAAGANGEKAHTKARAPSQQSLLLPSLREPLLQLLNATAQRVLVAASDGDTRVRCRSAGALAGLSRTLSLLVVADTSPLAPSASSTPTGDEGGASVWARYLHSNTNALLQLMADDRPTVQLALVSQLTDLLLMRMRQPPHQEQRKQPRCKGEQGGRIGCDSDTSLRLEPNGDKETGSEGGAGVPQRSADEVHYDALLQCLRQLAQHELWRLREQYAVLLAHLCGCLLRTAAATPAPASHGRHADAQRMGCMDLSAVDARRVSGDSVADQATRGLMTEAAAMAQQRGPDATSWAHTHPLYQLTRTDLLTLLVAALFDKVKAVRDAALDAVERMCVRIAVASSHNAAGTSAGGGGGGVERQGKVRRPFGVRCGTGDPNTPSNAAAAASGCLNVNTLVDDVLWPRIHAYAPAWETYLSRSALLRIAMRLRVDKTSTFIPLLDQLARDPVLNVRLVVAKIILEVLLLSSPEVHAMTAPVPLQEVNDGEEASASTSTLLPTSSHRPELPSGTVAYSILMNKPLPPLLTGSGSGKSRAATIADVVLPPLQFDEEERTGVILQILRQLLKDPSSDVRDEAAKALKVCF</sequence>
<feature type="compositionally biased region" description="Low complexity" evidence="3">
    <location>
        <begin position="1606"/>
        <end position="1618"/>
    </location>
</feature>
<dbReference type="GeneID" id="92362464"/>
<dbReference type="Proteomes" id="UP000674143">
    <property type="component" value="Unassembled WGS sequence"/>
</dbReference>
<gene>
    <name evidence="4" type="ORF">LSCM4_06615</name>
</gene>
<feature type="compositionally biased region" description="Basic and acidic residues" evidence="3">
    <location>
        <begin position="1259"/>
        <end position="1273"/>
    </location>
</feature>
<feature type="compositionally biased region" description="Polar residues" evidence="3">
    <location>
        <begin position="294"/>
        <end position="315"/>
    </location>
</feature>
<dbReference type="GO" id="GO:0005829">
    <property type="term" value="C:cytosol"/>
    <property type="evidence" value="ECO:0007669"/>
    <property type="project" value="TreeGrafter"/>
</dbReference>
<name>A0A836HGB6_9TRYP</name>
<dbReference type="GO" id="GO:0005634">
    <property type="term" value="C:nucleus"/>
    <property type="evidence" value="ECO:0007669"/>
    <property type="project" value="TreeGrafter"/>
</dbReference>
<dbReference type="Gene3D" id="1.25.10.10">
    <property type="entry name" value="Leucine-rich Repeat Variant"/>
    <property type="match status" value="1"/>
</dbReference>
<dbReference type="SUPFAM" id="SSF48371">
    <property type="entry name" value="ARM repeat"/>
    <property type="match status" value="1"/>
</dbReference>
<dbReference type="GO" id="GO:0019888">
    <property type="term" value="F:protein phosphatase regulator activity"/>
    <property type="evidence" value="ECO:0007669"/>
    <property type="project" value="TreeGrafter"/>
</dbReference>
<dbReference type="GO" id="GO:0000159">
    <property type="term" value="C:protein phosphatase type 2A complex"/>
    <property type="evidence" value="ECO:0007669"/>
    <property type="project" value="TreeGrafter"/>
</dbReference>
<keyword evidence="1" id="KW-0677">Repeat</keyword>
<reference evidence="5" key="2">
    <citation type="journal article" date="2021" name="Sci. Data">
        <title>Chromosome-scale genome sequencing, assembly and annotation of six genomes from subfamily Leishmaniinae.</title>
        <authorList>
            <person name="Almutairi H."/>
            <person name="Urbaniak M.D."/>
            <person name="Bates M.D."/>
            <person name="Jariyapan N."/>
            <person name="Kwakye-Nuako G."/>
            <person name="Thomaz Soccol V."/>
            <person name="Al-Salem W.S."/>
            <person name="Dillon R.J."/>
            <person name="Bates P.A."/>
            <person name="Gatherer D."/>
        </authorList>
    </citation>
    <scope>NUCLEOTIDE SEQUENCE [LARGE SCALE GENOMIC DNA]</scope>
</reference>
<evidence type="ECO:0000256" key="1">
    <source>
        <dbReference type="ARBA" id="ARBA00022737"/>
    </source>
</evidence>
<feature type="compositionally biased region" description="Basic and acidic residues" evidence="3">
    <location>
        <begin position="872"/>
        <end position="884"/>
    </location>
</feature>
<feature type="region of interest" description="Disordered" evidence="3">
    <location>
        <begin position="284"/>
        <end position="322"/>
    </location>
</feature>
<protein>
    <submittedName>
        <fullName evidence="4">Uncharacterized protein</fullName>
    </submittedName>
</protein>
<feature type="compositionally biased region" description="Basic and acidic residues" evidence="3">
    <location>
        <begin position="1283"/>
        <end position="1296"/>
    </location>
</feature>
<keyword evidence="5" id="KW-1185">Reference proteome</keyword>
<dbReference type="Pfam" id="PF02985">
    <property type="entry name" value="HEAT"/>
    <property type="match status" value="1"/>
</dbReference>
<dbReference type="PANTHER" id="PTHR10648">
    <property type="entry name" value="SERINE/THREONINE-PROTEIN PHOSPHATASE PP2A 65 KDA REGULATORY SUBUNIT"/>
    <property type="match status" value="1"/>
</dbReference>
<dbReference type="InterPro" id="IPR000357">
    <property type="entry name" value="HEAT"/>
</dbReference>
<evidence type="ECO:0000256" key="3">
    <source>
        <dbReference type="SAM" id="MobiDB-lite"/>
    </source>
</evidence>
<evidence type="ECO:0000313" key="4">
    <source>
        <dbReference type="EMBL" id="KAG5485657.1"/>
    </source>
</evidence>
<dbReference type="InterPro" id="IPR016024">
    <property type="entry name" value="ARM-type_fold"/>
</dbReference>
<accession>A0A836HGB6</accession>
<evidence type="ECO:0000256" key="2">
    <source>
        <dbReference type="PROSITE-ProRule" id="PRU00103"/>
    </source>
</evidence>
<reference evidence="5" key="1">
    <citation type="journal article" date="2021" name="Microbiol. Resour. Announc.">
        <title>LGAAP: Leishmaniinae Genome Assembly and Annotation Pipeline.</title>
        <authorList>
            <person name="Almutairi H."/>
            <person name="Urbaniak M.D."/>
            <person name="Bates M.D."/>
            <person name="Jariyapan N."/>
            <person name="Kwakye-Nuako G."/>
            <person name="Thomaz-Soccol V."/>
            <person name="Al-Salem W.S."/>
            <person name="Dillon R.J."/>
            <person name="Bates P.A."/>
            <person name="Gatherer D."/>
        </authorList>
    </citation>
    <scope>NUCLEOTIDE SEQUENCE [LARGE SCALE GENOMIC DNA]</scope>
</reference>